<dbReference type="AlphaFoldDB" id="A0A0E4H6A2"/>
<evidence type="ECO:0000313" key="2">
    <source>
        <dbReference type="Proteomes" id="UP000033163"/>
    </source>
</evidence>
<organism evidence="1 2">
    <name type="scientific">Paenibacillus riograndensis SBR5</name>
    <dbReference type="NCBI Taxonomy" id="1073571"/>
    <lineage>
        <taxon>Bacteria</taxon>
        <taxon>Bacillati</taxon>
        <taxon>Bacillota</taxon>
        <taxon>Bacilli</taxon>
        <taxon>Bacillales</taxon>
        <taxon>Paenibacillaceae</taxon>
        <taxon>Paenibacillus</taxon>
        <taxon>Paenibacillus sonchi group</taxon>
    </lineage>
</organism>
<dbReference type="InterPro" id="IPR024411">
    <property type="entry name" value="Tail_terminator_phage"/>
</dbReference>
<dbReference type="RefSeq" id="WP_020425741.1">
    <property type="nucleotide sequence ID" value="NZ_AGBD01000028.1"/>
</dbReference>
<dbReference type="EMBL" id="LN831776">
    <property type="protein sequence ID" value="CQR51481.1"/>
    <property type="molecule type" value="Genomic_DNA"/>
</dbReference>
<accession>A0A0E4H6A2</accession>
<evidence type="ECO:0008006" key="3">
    <source>
        <dbReference type="Google" id="ProtNLM"/>
    </source>
</evidence>
<protein>
    <recommendedName>
        <fullName evidence="3">DUF3168 domain-containing protein</fullName>
    </recommendedName>
</protein>
<dbReference type="HOGENOM" id="CLU_159970_0_0_9"/>
<gene>
    <name evidence="1" type="ORF">PRIO_0227</name>
</gene>
<dbReference type="Proteomes" id="UP000033163">
    <property type="component" value="Chromosome I"/>
</dbReference>
<evidence type="ECO:0000313" key="1">
    <source>
        <dbReference type="EMBL" id="CQR51481.1"/>
    </source>
</evidence>
<sequence>MMTLAAVRDWLKTQVDCQNWYIGKADTSKQQCISLYNINNGTPVLAIGGLDNTSYAVKAVSILVHWSKNADTAERKAQEVYAALFGQSAVIGGKRVINFQLRTPEPVSVGTDDAGIYEYVIEFTIYYER</sequence>
<proteinExistence type="predicted"/>
<reference evidence="2" key="1">
    <citation type="submission" date="2015-03" db="EMBL/GenBank/DDBJ databases">
        <authorList>
            <person name="Wibberg D."/>
        </authorList>
    </citation>
    <scope>NUCLEOTIDE SEQUENCE [LARGE SCALE GENOMIC DNA]</scope>
</reference>
<dbReference type="KEGG" id="pri:PRIO_0227"/>
<dbReference type="Pfam" id="PF12691">
    <property type="entry name" value="Phage_tail_terminator_6"/>
    <property type="match status" value="1"/>
</dbReference>
<dbReference type="PATRIC" id="fig|1073571.4.peg.211"/>
<name>A0A0E4H6A2_9BACL</name>